<keyword evidence="1" id="KW-1133">Transmembrane helix</keyword>
<keyword evidence="1" id="KW-0812">Transmembrane</keyword>
<protein>
    <submittedName>
        <fullName evidence="2">Uncharacterized protein</fullName>
    </submittedName>
</protein>
<name>A0AAV9R1D6_9TELE</name>
<gene>
    <name evidence="2" type="ORF">CRENBAI_011489</name>
</gene>
<dbReference type="Proteomes" id="UP001311232">
    <property type="component" value="Unassembled WGS sequence"/>
</dbReference>
<keyword evidence="3" id="KW-1185">Reference proteome</keyword>
<comment type="caution">
    <text evidence="2">The sequence shown here is derived from an EMBL/GenBank/DDBJ whole genome shotgun (WGS) entry which is preliminary data.</text>
</comment>
<organism evidence="2 3">
    <name type="scientific">Crenichthys baileyi</name>
    <name type="common">White River springfish</name>
    <dbReference type="NCBI Taxonomy" id="28760"/>
    <lineage>
        <taxon>Eukaryota</taxon>
        <taxon>Metazoa</taxon>
        <taxon>Chordata</taxon>
        <taxon>Craniata</taxon>
        <taxon>Vertebrata</taxon>
        <taxon>Euteleostomi</taxon>
        <taxon>Actinopterygii</taxon>
        <taxon>Neopterygii</taxon>
        <taxon>Teleostei</taxon>
        <taxon>Neoteleostei</taxon>
        <taxon>Acanthomorphata</taxon>
        <taxon>Ovalentaria</taxon>
        <taxon>Atherinomorphae</taxon>
        <taxon>Cyprinodontiformes</taxon>
        <taxon>Goodeidae</taxon>
        <taxon>Crenichthys</taxon>
    </lineage>
</organism>
<evidence type="ECO:0000313" key="2">
    <source>
        <dbReference type="EMBL" id="KAK5602445.1"/>
    </source>
</evidence>
<sequence>MKARQLLLWTWKAGMRRKKQETQRREVDHRAVTEAWNYSDLGRGSARHRTQGPVARWKGNGVTLGRWRDVAQRAGSKERNRQLPAPERRSLLLRHFCLAYAILRSTPGRLPLSDHFYSCCWVLLVTGFFCHIVWWSWTKMHTGGREPHGEVWSHLNKELWLHCQPKGVRQYGGTKQQLDGQG</sequence>
<dbReference type="EMBL" id="JAHHUM010002615">
    <property type="protein sequence ID" value="KAK5602445.1"/>
    <property type="molecule type" value="Genomic_DNA"/>
</dbReference>
<proteinExistence type="predicted"/>
<evidence type="ECO:0000256" key="1">
    <source>
        <dbReference type="SAM" id="Phobius"/>
    </source>
</evidence>
<keyword evidence="1" id="KW-0472">Membrane</keyword>
<dbReference type="AlphaFoldDB" id="A0AAV9R1D6"/>
<accession>A0AAV9R1D6</accession>
<reference evidence="2 3" key="1">
    <citation type="submission" date="2021-06" db="EMBL/GenBank/DDBJ databases">
        <authorList>
            <person name="Palmer J.M."/>
        </authorList>
    </citation>
    <scope>NUCLEOTIDE SEQUENCE [LARGE SCALE GENOMIC DNA]</scope>
    <source>
        <strain evidence="2 3">MEX-2019</strain>
        <tissue evidence="2">Muscle</tissue>
    </source>
</reference>
<evidence type="ECO:0000313" key="3">
    <source>
        <dbReference type="Proteomes" id="UP001311232"/>
    </source>
</evidence>
<feature type="transmembrane region" description="Helical" evidence="1">
    <location>
        <begin position="115"/>
        <end position="137"/>
    </location>
</feature>